<dbReference type="EMBL" id="JACBYW010000001">
    <property type="protein sequence ID" value="NYH77418.1"/>
    <property type="molecule type" value="Genomic_DNA"/>
</dbReference>
<dbReference type="Proteomes" id="UP000548304">
    <property type="component" value="Unassembled WGS sequence"/>
</dbReference>
<dbReference type="AlphaFoldDB" id="A0A852YTY4"/>
<accession>A0A852YTY4</accession>
<dbReference type="InterPro" id="IPR001128">
    <property type="entry name" value="Cyt_P450"/>
</dbReference>
<dbReference type="PANTHER" id="PTHR46696:SF1">
    <property type="entry name" value="CYTOCHROME P450 YJIB-RELATED"/>
    <property type="match status" value="1"/>
</dbReference>
<comment type="caution">
    <text evidence="4">The sequence shown here is derived from an EMBL/GenBank/DDBJ whole genome shotgun (WGS) entry which is preliminary data.</text>
</comment>
<keyword evidence="2" id="KW-0349">Heme</keyword>
<dbReference type="PANTHER" id="PTHR46696">
    <property type="entry name" value="P450, PUTATIVE (EUROFUNG)-RELATED"/>
    <property type="match status" value="1"/>
</dbReference>
<evidence type="ECO:0000256" key="1">
    <source>
        <dbReference type="ARBA" id="ARBA00010617"/>
    </source>
</evidence>
<keyword evidence="2" id="KW-0503">Monooxygenase</keyword>
<evidence type="ECO:0000256" key="3">
    <source>
        <dbReference type="SAM" id="MobiDB-lite"/>
    </source>
</evidence>
<evidence type="ECO:0000256" key="2">
    <source>
        <dbReference type="RuleBase" id="RU000461"/>
    </source>
</evidence>
<dbReference type="Gene3D" id="1.10.630.10">
    <property type="entry name" value="Cytochrome P450"/>
    <property type="match status" value="1"/>
</dbReference>
<keyword evidence="2" id="KW-0479">Metal-binding</keyword>
<name>A0A852YTY4_9ACTN</name>
<dbReference type="PRINTS" id="PR00359">
    <property type="entry name" value="BP450"/>
</dbReference>
<organism evidence="4 5">
    <name type="scientific">Actinopolyspora biskrensis</name>
    <dbReference type="NCBI Taxonomy" id="1470178"/>
    <lineage>
        <taxon>Bacteria</taxon>
        <taxon>Bacillati</taxon>
        <taxon>Actinomycetota</taxon>
        <taxon>Actinomycetes</taxon>
        <taxon>Actinopolysporales</taxon>
        <taxon>Actinopolysporaceae</taxon>
        <taxon>Actinopolyspora</taxon>
    </lineage>
</organism>
<feature type="region of interest" description="Disordered" evidence="3">
    <location>
        <begin position="317"/>
        <end position="339"/>
    </location>
</feature>
<keyword evidence="2" id="KW-0408">Iron</keyword>
<dbReference type="SUPFAM" id="SSF48264">
    <property type="entry name" value="Cytochrome P450"/>
    <property type="match status" value="1"/>
</dbReference>
<evidence type="ECO:0000313" key="5">
    <source>
        <dbReference type="Proteomes" id="UP000548304"/>
    </source>
</evidence>
<dbReference type="Pfam" id="PF00067">
    <property type="entry name" value="p450"/>
    <property type="match status" value="1"/>
</dbReference>
<dbReference type="RefSeq" id="WP_179533956.1">
    <property type="nucleotide sequence ID" value="NZ_JACBYW010000001.1"/>
</dbReference>
<keyword evidence="5" id="KW-1185">Reference proteome</keyword>
<gene>
    <name evidence="4" type="ORF">FHR84_000732</name>
</gene>
<keyword evidence="2" id="KW-0560">Oxidoreductase</keyword>
<dbReference type="GO" id="GO:0004497">
    <property type="term" value="F:monooxygenase activity"/>
    <property type="evidence" value="ECO:0007669"/>
    <property type="project" value="UniProtKB-KW"/>
</dbReference>
<dbReference type="InterPro" id="IPR002397">
    <property type="entry name" value="Cyt_P450_B"/>
</dbReference>
<protein>
    <submittedName>
        <fullName evidence="4">Cytochrome P450</fullName>
    </submittedName>
</protein>
<comment type="similarity">
    <text evidence="1 2">Belongs to the cytochrome P450 family.</text>
</comment>
<dbReference type="GO" id="GO:0020037">
    <property type="term" value="F:heme binding"/>
    <property type="evidence" value="ECO:0007669"/>
    <property type="project" value="InterPro"/>
</dbReference>
<proteinExistence type="inferred from homology"/>
<dbReference type="PROSITE" id="PS00086">
    <property type="entry name" value="CYTOCHROME_P450"/>
    <property type="match status" value="1"/>
</dbReference>
<dbReference type="InterPro" id="IPR017972">
    <property type="entry name" value="Cyt_P450_CS"/>
</dbReference>
<sequence length="339" mass="36639">MLAVTDPPLHGRLKAPLAPRLSKQAVRELEPALRELTRRVLAPGASPETWDFAAQAAFYPIGIAGLLLGIPERSWAGLTSATYAAVAESDPDYAQPGAARSAVLSRAHSEIFLYFHTEVARPDRAEADDLIGALLRAARDDAALTREEVILNAYSLLIGATVTTSHVASAGLLALLENPAEHARWLATGDTPALVEEILRWASPANHALRHTTKEVRMHGTIIGAGQPVSAWLGSANRDERVFPDPFRFSVDRRPNRHIAFGVGAHRCLGAHVARLALNVLFDEIGRNFERIELAGEPRHLQSTFIAGIKNLPVRTVPRPGGPALGEQRALSRTVEGDP</sequence>
<dbReference type="InterPro" id="IPR036396">
    <property type="entry name" value="Cyt_P450_sf"/>
</dbReference>
<dbReference type="GO" id="GO:0016705">
    <property type="term" value="F:oxidoreductase activity, acting on paired donors, with incorporation or reduction of molecular oxygen"/>
    <property type="evidence" value="ECO:0007669"/>
    <property type="project" value="InterPro"/>
</dbReference>
<dbReference type="GO" id="GO:0005506">
    <property type="term" value="F:iron ion binding"/>
    <property type="evidence" value="ECO:0007669"/>
    <property type="project" value="InterPro"/>
</dbReference>
<evidence type="ECO:0000313" key="4">
    <source>
        <dbReference type="EMBL" id="NYH77418.1"/>
    </source>
</evidence>
<reference evidence="4 5" key="1">
    <citation type="submission" date="2020-07" db="EMBL/GenBank/DDBJ databases">
        <title>Genomic Encyclopedia of Type Strains, Phase III (KMG-III): the genomes of soil and plant-associated and newly described type strains.</title>
        <authorList>
            <person name="Whitman W."/>
        </authorList>
    </citation>
    <scope>NUCLEOTIDE SEQUENCE [LARGE SCALE GENOMIC DNA]</scope>
    <source>
        <strain evidence="4 5">CECT 8576</strain>
    </source>
</reference>